<proteinExistence type="predicted"/>
<name>A0ABD6CT71_9EURY</name>
<evidence type="ECO:0000313" key="3">
    <source>
        <dbReference type="Proteomes" id="UP001597075"/>
    </source>
</evidence>
<feature type="region of interest" description="Disordered" evidence="1">
    <location>
        <begin position="1"/>
        <end position="44"/>
    </location>
</feature>
<keyword evidence="3" id="KW-1185">Reference proteome</keyword>
<dbReference type="EMBL" id="JBHUDL010000004">
    <property type="protein sequence ID" value="MFD1632447.1"/>
    <property type="molecule type" value="Genomic_DNA"/>
</dbReference>
<feature type="compositionally biased region" description="Acidic residues" evidence="1">
    <location>
        <begin position="19"/>
        <end position="44"/>
    </location>
</feature>
<organism evidence="2 3">
    <name type="scientific">Haloplanus ruber</name>
    <dbReference type="NCBI Taxonomy" id="869892"/>
    <lineage>
        <taxon>Archaea</taxon>
        <taxon>Methanobacteriati</taxon>
        <taxon>Methanobacteriota</taxon>
        <taxon>Stenosarchaea group</taxon>
        <taxon>Halobacteria</taxon>
        <taxon>Halobacteriales</taxon>
        <taxon>Haloferacaceae</taxon>
        <taxon>Haloplanus</taxon>
    </lineage>
</organism>
<evidence type="ECO:0000256" key="1">
    <source>
        <dbReference type="SAM" id="MobiDB-lite"/>
    </source>
</evidence>
<evidence type="ECO:0008006" key="4">
    <source>
        <dbReference type="Google" id="ProtNLM"/>
    </source>
</evidence>
<dbReference type="RefSeq" id="WP_256406256.1">
    <property type="nucleotide sequence ID" value="NZ_CP187151.1"/>
</dbReference>
<evidence type="ECO:0000313" key="2">
    <source>
        <dbReference type="EMBL" id="MFD1632447.1"/>
    </source>
</evidence>
<gene>
    <name evidence="2" type="ORF">ACFSBJ_01605</name>
</gene>
<dbReference type="AlphaFoldDB" id="A0ABD6CT71"/>
<dbReference type="Proteomes" id="UP001597075">
    <property type="component" value="Unassembled WGS sequence"/>
</dbReference>
<comment type="caution">
    <text evidence="2">The sequence shown here is derived from an EMBL/GenBank/DDBJ whole genome shotgun (WGS) entry which is preliminary data.</text>
</comment>
<accession>A0ABD6CT71</accession>
<sequence length="57" mass="6619">MGNVPMCHHHERTSWWTDSEQELAEDDPETADDDWTPEEFEADRDVEVELLTDGGDE</sequence>
<reference evidence="2 3" key="1">
    <citation type="journal article" date="2019" name="Int. J. Syst. Evol. Microbiol.">
        <title>The Global Catalogue of Microorganisms (GCM) 10K type strain sequencing project: providing services to taxonomists for standard genome sequencing and annotation.</title>
        <authorList>
            <consortium name="The Broad Institute Genomics Platform"/>
            <consortium name="The Broad Institute Genome Sequencing Center for Infectious Disease"/>
            <person name="Wu L."/>
            <person name="Ma J."/>
        </authorList>
    </citation>
    <scope>NUCLEOTIDE SEQUENCE [LARGE SCALE GENOMIC DNA]</scope>
    <source>
        <strain evidence="2 3">CGMCC 1.10594</strain>
    </source>
</reference>
<protein>
    <recommendedName>
        <fullName evidence="4">HNH endonuclease</fullName>
    </recommendedName>
</protein>